<dbReference type="GO" id="GO:0019843">
    <property type="term" value="F:rRNA binding"/>
    <property type="evidence" value="ECO:0007669"/>
    <property type="project" value="UniProtKB-KW"/>
</dbReference>
<keyword evidence="2 7" id="KW-0820">tRNA-binding</keyword>
<reference evidence="9" key="1">
    <citation type="journal article" date="2023" name="Arch. Microbiol.">
        <title>Desulfoferula mesophilus gen. nov. sp. nov., a mesophilic sulfate-reducing bacterium isolated from a brackish lake sediment.</title>
        <authorList>
            <person name="Watanabe T."/>
            <person name="Yabe T."/>
            <person name="Tsuji J.M."/>
            <person name="Fukui M."/>
        </authorList>
    </citation>
    <scope>NUCLEOTIDE SEQUENCE [LARGE SCALE GENOMIC DNA]</scope>
    <source>
        <strain evidence="9">12FAK</strain>
    </source>
</reference>
<dbReference type="InterPro" id="IPR047873">
    <property type="entry name" value="Ribosomal_uL16"/>
</dbReference>
<dbReference type="FunFam" id="3.90.1170.10:FF:000001">
    <property type="entry name" value="50S ribosomal protein L16"/>
    <property type="match status" value="1"/>
</dbReference>
<dbReference type="InterPro" id="IPR036920">
    <property type="entry name" value="Ribosomal_uL16_sf"/>
</dbReference>
<dbReference type="KEGG" id="dmp:FAK_36020"/>
<evidence type="ECO:0000256" key="5">
    <source>
        <dbReference type="ARBA" id="ARBA00023274"/>
    </source>
</evidence>
<keyword evidence="4 6" id="KW-0689">Ribosomal protein</keyword>
<keyword evidence="9" id="KW-1185">Reference proteome</keyword>
<evidence type="ECO:0000256" key="6">
    <source>
        <dbReference type="RuleBase" id="RU004413"/>
    </source>
</evidence>
<dbReference type="Pfam" id="PF00252">
    <property type="entry name" value="Ribosomal_L16"/>
    <property type="match status" value="1"/>
</dbReference>
<dbReference type="SUPFAM" id="SSF54686">
    <property type="entry name" value="Ribosomal protein L16p/L10e"/>
    <property type="match status" value="1"/>
</dbReference>
<proteinExistence type="inferred from homology"/>
<dbReference type="GO" id="GO:0000049">
    <property type="term" value="F:tRNA binding"/>
    <property type="evidence" value="ECO:0007669"/>
    <property type="project" value="UniProtKB-KW"/>
</dbReference>
<dbReference type="Gene3D" id="3.90.1170.10">
    <property type="entry name" value="Ribosomal protein L10e/L16"/>
    <property type="match status" value="1"/>
</dbReference>
<evidence type="ECO:0000313" key="8">
    <source>
        <dbReference type="EMBL" id="BEQ16536.1"/>
    </source>
</evidence>
<comment type="subunit">
    <text evidence="7">Part of the 50S ribosomal subunit.</text>
</comment>
<dbReference type="PANTHER" id="PTHR12220">
    <property type="entry name" value="50S/60S RIBOSOMAL PROTEIN L16"/>
    <property type="match status" value="1"/>
</dbReference>
<evidence type="ECO:0000256" key="3">
    <source>
        <dbReference type="ARBA" id="ARBA00022730"/>
    </source>
</evidence>
<evidence type="ECO:0000256" key="2">
    <source>
        <dbReference type="ARBA" id="ARBA00022555"/>
    </source>
</evidence>
<dbReference type="PRINTS" id="PR00060">
    <property type="entry name" value="RIBOSOMALL16"/>
</dbReference>
<dbReference type="EMBL" id="AP028679">
    <property type="protein sequence ID" value="BEQ16536.1"/>
    <property type="molecule type" value="Genomic_DNA"/>
</dbReference>
<dbReference type="PANTHER" id="PTHR12220:SF13">
    <property type="entry name" value="LARGE RIBOSOMAL SUBUNIT PROTEIN UL16M"/>
    <property type="match status" value="1"/>
</dbReference>
<organism evidence="8 9">
    <name type="scientific">Desulfoferula mesophila</name>
    <dbReference type="NCBI Taxonomy" id="3058419"/>
    <lineage>
        <taxon>Bacteria</taxon>
        <taxon>Pseudomonadati</taxon>
        <taxon>Thermodesulfobacteriota</taxon>
        <taxon>Desulfarculia</taxon>
        <taxon>Desulfarculales</taxon>
        <taxon>Desulfarculaceae</taxon>
        <taxon>Desulfoferula</taxon>
    </lineage>
</organism>
<comment type="similarity">
    <text evidence="1 6">Belongs to the universal ribosomal protein uL16 family.</text>
</comment>
<keyword evidence="5 6" id="KW-0687">Ribonucleoprotein</keyword>
<accession>A0AAU9F0L4</accession>
<dbReference type="NCBIfam" id="TIGR01164">
    <property type="entry name" value="rplP_bact"/>
    <property type="match status" value="1"/>
</dbReference>
<gene>
    <name evidence="8" type="ORF">FAK_36020</name>
</gene>
<protein>
    <recommendedName>
        <fullName evidence="7">50S ribosomal protein L16</fullName>
    </recommendedName>
</protein>
<dbReference type="InterPro" id="IPR000114">
    <property type="entry name" value="Ribosomal_uL16_bact-type"/>
</dbReference>
<evidence type="ECO:0000313" key="9">
    <source>
        <dbReference type="Proteomes" id="UP001366166"/>
    </source>
</evidence>
<dbReference type="CDD" id="cd01433">
    <property type="entry name" value="Ribosomal_L16_L10e"/>
    <property type="match status" value="1"/>
</dbReference>
<comment type="function">
    <text evidence="7">Binds 23S rRNA and is also seen to make contacts with the A and possibly P site tRNAs.</text>
</comment>
<dbReference type="InterPro" id="IPR016180">
    <property type="entry name" value="Ribosomal_uL16_dom"/>
</dbReference>
<dbReference type="GO" id="GO:0003735">
    <property type="term" value="F:structural constituent of ribosome"/>
    <property type="evidence" value="ECO:0007669"/>
    <property type="project" value="InterPro"/>
</dbReference>
<keyword evidence="3 7" id="KW-0699">rRNA-binding</keyword>
<dbReference type="Proteomes" id="UP001366166">
    <property type="component" value="Chromosome"/>
</dbReference>
<dbReference type="AlphaFoldDB" id="A0AAU9F0L4"/>
<dbReference type="GO" id="GO:0022625">
    <property type="term" value="C:cytosolic large ribosomal subunit"/>
    <property type="evidence" value="ECO:0007669"/>
    <property type="project" value="TreeGrafter"/>
</dbReference>
<dbReference type="PROSITE" id="PS00701">
    <property type="entry name" value="RIBOSOMAL_L16_2"/>
    <property type="match status" value="1"/>
</dbReference>
<evidence type="ECO:0000256" key="7">
    <source>
        <dbReference type="RuleBase" id="RU004414"/>
    </source>
</evidence>
<evidence type="ECO:0000256" key="4">
    <source>
        <dbReference type="ARBA" id="ARBA00022980"/>
    </source>
</evidence>
<dbReference type="GO" id="GO:0006412">
    <property type="term" value="P:translation"/>
    <property type="evidence" value="ECO:0007669"/>
    <property type="project" value="InterPro"/>
</dbReference>
<evidence type="ECO:0000256" key="1">
    <source>
        <dbReference type="ARBA" id="ARBA00008931"/>
    </source>
</evidence>
<keyword evidence="7" id="KW-0694">RNA-binding</keyword>
<sequence length="119" mass="13388">MRGMAQKGNRVSFGQFGLQALDRGWMDNHQIESGRIAITRHIKRGGQVFIRVFPDKPFTSKPAETRMGKGKGAPEGWVAVIRPGRMIFEIDGVTREVALEALRLASHKLPFKCRIVERS</sequence>
<dbReference type="InterPro" id="IPR020798">
    <property type="entry name" value="Ribosomal_uL16_CS"/>
</dbReference>
<name>A0AAU9F0L4_9BACT</name>